<reference evidence="4" key="1">
    <citation type="submission" date="2021-01" db="UniProtKB">
        <authorList>
            <consortium name="EnsemblMetazoa"/>
        </authorList>
    </citation>
    <scope>IDENTIFICATION</scope>
</reference>
<dbReference type="InterPro" id="IPR050468">
    <property type="entry name" value="Cuticle_Struct_Prot"/>
</dbReference>
<dbReference type="OrthoDB" id="6509490at2759"/>
<dbReference type="KEGG" id="vde:111255393"/>
<dbReference type="InterPro" id="IPR000618">
    <property type="entry name" value="Insect_cuticle"/>
</dbReference>
<dbReference type="GO" id="GO:0008010">
    <property type="term" value="F:structural constituent of chitin-based larval cuticle"/>
    <property type="evidence" value="ECO:0007669"/>
    <property type="project" value="TreeGrafter"/>
</dbReference>
<feature type="chain" id="PRO_5029729364" description="Cuticle protein" evidence="3">
    <location>
        <begin position="19"/>
        <end position="338"/>
    </location>
</feature>
<sequence length="338" mass="34899">MMKPFVAAILCAASAVAGDIIEEKHIPQPYKFGYESQDEWGNAQSRHEQDLGDGVKTGSYGYRDALGIFRHVNYVADHAGFRAWVKTNEPGTVDSAPAAAKIEKNPEIIVKAVPTVAAPKAVIAPVAASPIAVYAVTPAAVAVSAPAPVVVSAPVSAPIITAKSRFATYAAPAPTLRIPVEFGEKLAPGPIVAAPRVAAAAAYSDGTEAASAPLTLAASSVASAPAVQPVPVRKLVGPSAATFVAPLAPVVSKLISSPKIATGPIISSGLHTASSEALVVAPALTAVPLLSVPTKKRPYEKFAETFRRRRPIKTIGDKEIYLPPTLVTSAGVPVYKDK</sequence>
<protein>
    <recommendedName>
        <fullName evidence="6">Cuticle protein</fullName>
    </recommendedName>
</protein>
<dbReference type="Pfam" id="PF00379">
    <property type="entry name" value="Chitin_bind_4"/>
    <property type="match status" value="1"/>
</dbReference>
<dbReference type="PROSITE" id="PS51155">
    <property type="entry name" value="CHIT_BIND_RR_2"/>
    <property type="match status" value="1"/>
</dbReference>
<evidence type="ECO:0000313" key="4">
    <source>
        <dbReference type="EnsemblMetazoa" id="XP_022673057"/>
    </source>
</evidence>
<name>A0A7M7KZT3_VARDE</name>
<evidence type="ECO:0008006" key="6">
    <source>
        <dbReference type="Google" id="ProtNLM"/>
    </source>
</evidence>
<evidence type="ECO:0000256" key="2">
    <source>
        <dbReference type="PROSITE-ProRule" id="PRU00497"/>
    </source>
</evidence>
<evidence type="ECO:0000313" key="5">
    <source>
        <dbReference type="Proteomes" id="UP000594260"/>
    </source>
</evidence>
<dbReference type="OMA" id="YESQDEW"/>
<keyword evidence="1 2" id="KW-0193">Cuticle</keyword>
<evidence type="ECO:0000256" key="1">
    <source>
        <dbReference type="ARBA" id="ARBA00022460"/>
    </source>
</evidence>
<dbReference type="InParanoid" id="A0A7M7KZT3"/>
<dbReference type="Proteomes" id="UP000594260">
    <property type="component" value="Unplaced"/>
</dbReference>
<dbReference type="GO" id="GO:0062129">
    <property type="term" value="C:chitin-based extracellular matrix"/>
    <property type="evidence" value="ECO:0007669"/>
    <property type="project" value="TreeGrafter"/>
</dbReference>
<dbReference type="GeneID" id="111255393"/>
<dbReference type="RefSeq" id="XP_022673057.1">
    <property type="nucleotide sequence ID" value="XM_022817322.1"/>
</dbReference>
<dbReference type="EnsemblMetazoa" id="XM_022817322">
    <property type="protein sequence ID" value="XP_022673057"/>
    <property type="gene ID" value="LOC111255393"/>
</dbReference>
<dbReference type="PANTHER" id="PTHR10380">
    <property type="entry name" value="CUTICLE PROTEIN"/>
    <property type="match status" value="1"/>
</dbReference>
<keyword evidence="5" id="KW-1185">Reference proteome</keyword>
<feature type="signal peptide" evidence="3">
    <location>
        <begin position="1"/>
        <end position="18"/>
    </location>
</feature>
<organism evidence="4 5">
    <name type="scientific">Varroa destructor</name>
    <name type="common">Honeybee mite</name>
    <dbReference type="NCBI Taxonomy" id="109461"/>
    <lineage>
        <taxon>Eukaryota</taxon>
        <taxon>Metazoa</taxon>
        <taxon>Ecdysozoa</taxon>
        <taxon>Arthropoda</taxon>
        <taxon>Chelicerata</taxon>
        <taxon>Arachnida</taxon>
        <taxon>Acari</taxon>
        <taxon>Parasitiformes</taxon>
        <taxon>Mesostigmata</taxon>
        <taxon>Gamasina</taxon>
        <taxon>Dermanyssoidea</taxon>
        <taxon>Varroidae</taxon>
        <taxon>Varroa</taxon>
    </lineage>
</organism>
<dbReference type="PANTHER" id="PTHR10380:SF173">
    <property type="entry name" value="CUTICULAR PROTEIN 47EF, ISOFORM C-RELATED"/>
    <property type="match status" value="1"/>
</dbReference>
<evidence type="ECO:0000256" key="3">
    <source>
        <dbReference type="SAM" id="SignalP"/>
    </source>
</evidence>
<dbReference type="AlphaFoldDB" id="A0A7M7KZT3"/>
<keyword evidence="3" id="KW-0732">Signal</keyword>
<proteinExistence type="predicted"/>
<accession>A0A7M7KZT3</accession>